<dbReference type="PANTHER" id="PTHR45661:SF3">
    <property type="entry name" value="IG-LIKE DOMAIN-CONTAINING PROTEIN"/>
    <property type="match status" value="1"/>
</dbReference>
<protein>
    <recommendedName>
        <fullName evidence="3">Surface antigen BspA-like</fullName>
    </recommendedName>
</protein>
<dbReference type="Gene3D" id="3.80.10.10">
    <property type="entry name" value="Ribonuclease Inhibitor"/>
    <property type="match status" value="8"/>
</dbReference>
<accession>A0ABR2GZB7</accession>
<name>A0ABR2GZB7_9EUKA</name>
<evidence type="ECO:0008006" key="3">
    <source>
        <dbReference type="Google" id="ProtNLM"/>
    </source>
</evidence>
<dbReference type="InterPro" id="IPR032675">
    <property type="entry name" value="LRR_dom_sf"/>
</dbReference>
<dbReference type="Pfam" id="PF13306">
    <property type="entry name" value="LRR_5"/>
    <property type="match status" value="10"/>
</dbReference>
<evidence type="ECO:0000313" key="1">
    <source>
        <dbReference type="EMBL" id="KAK8838595.1"/>
    </source>
</evidence>
<evidence type="ECO:0000313" key="2">
    <source>
        <dbReference type="Proteomes" id="UP001470230"/>
    </source>
</evidence>
<dbReference type="Gene3D" id="3.40.50.12480">
    <property type="match status" value="1"/>
</dbReference>
<keyword evidence="2" id="KW-1185">Reference proteome</keyword>
<dbReference type="Proteomes" id="UP001470230">
    <property type="component" value="Unassembled WGS sequence"/>
</dbReference>
<organism evidence="1 2">
    <name type="scientific">Tritrichomonas musculus</name>
    <dbReference type="NCBI Taxonomy" id="1915356"/>
    <lineage>
        <taxon>Eukaryota</taxon>
        <taxon>Metamonada</taxon>
        <taxon>Parabasalia</taxon>
        <taxon>Tritrichomonadida</taxon>
        <taxon>Tritrichomonadidae</taxon>
        <taxon>Tritrichomonas</taxon>
    </lineage>
</organism>
<reference evidence="1 2" key="1">
    <citation type="submission" date="2024-04" db="EMBL/GenBank/DDBJ databases">
        <title>Tritrichomonas musculus Genome.</title>
        <authorList>
            <person name="Alves-Ferreira E."/>
            <person name="Grigg M."/>
            <person name="Lorenzi H."/>
            <person name="Galac M."/>
        </authorList>
    </citation>
    <scope>NUCLEOTIDE SEQUENCE [LARGE SCALE GENOMIC DNA]</scope>
    <source>
        <strain evidence="1 2">EAF2021</strain>
    </source>
</reference>
<dbReference type="SUPFAM" id="SSF52047">
    <property type="entry name" value="RNI-like"/>
    <property type="match status" value="1"/>
</dbReference>
<dbReference type="EMBL" id="JAPFFF010000055">
    <property type="protein sequence ID" value="KAK8838595.1"/>
    <property type="molecule type" value="Genomic_DNA"/>
</dbReference>
<sequence>MIEESGLSFQINKDNCTAKVIGSIHAIKDILIPHSVADQANKYIVTVIKEGSFKNNANIKSVTIPENSCLLTIEQGSFSHSSIHTLFIPASIKEFKEGWCKQTKSLNNIIISPKNKHFKYLDEKHQVIVRKSDPNKEIYDSIVFASRDITTITIPKTIKYIESYSFENCEQLEEIIFHKDSQLQTIGENAFSNTSIRSLFIPSNVKEIKDGWIKNTSKLKNISISPQNKYVKFIEKMIVIKSDPCKENYDKIIFADKSIECATIPKTIRYIGSYSFYNHKDLKKVSISEDSELQKIGKNAFSGANITDLFIPQNVKELQNGWCKGTKCLKKIMISPKNKLFKYLDEKQSIIVRKSDPNKENFDTIAFANRYIECVTIPEAIKYIDLYSFENCSHLTNLFIPEDSKLQIIGKCAFQSTSFDSVFIPEFVKELGEGWCSCNKQLVDVVISPKNPNFKYLDNEHQIIVRKSDQNINSFDTIAFACRNVKQFEIPKSIRYIDSYAFENCKKLSILNFSKNSQLLAIGKHAFIFCNFEQITIPSSVFQIRKCSFQYCEKLKSIKFEKGSKICSFETSLLSFCYYLNQIEISDDSNILFIERNVFCNDKIERLYIPASVEELKEGWCFDLLKLKEVIISPKNKHFKYLDEKHQVIVRKSDPNKEFYDSIVFASRDITTITIPKTIKYIESHSFENCEQLEEIIFHKDSHLQTIGENAFFRSSIQTFILPKNVKKIGKKALFECHKLQKFEIEKGSKLKSLPELLFSYSQSLKTIIIPEISSIQRIEAEAFRETLLESLFLPETVQELEEGWCKSTINLKEVKISPRNKYFKYLDKNHQIIIRRSDPNKENFDTIAFACRGIECATIPKTIKYIDSYAFENCERLKCIKIPEDSEMKSFPIDLFRCSSLESFSILPSIQKSKANKNYKYLDEHNEIIVKKSNPNSSEFDTIFFANRSIEYAFIPKSIKFIESIAFYRCKCLECVEFSEDSELQKISKFAFYSSTIQSIKIPKSVCEIGVDAFFQCYQLQEVIIEEGSKLEEISANLFYECNDLTIIHLPEDCSLKKISSAPFCETLIEILFIPANVEELEEGWCYSTPELKEVVISSKNKHFKYLNQDHQIIVKKSDLNAENFDTIVFANRNIKTAIIPKTIKYIESCAFENCQQLEFFDIPEDSQLENIGEDAFSYSSIKSFIIPKNMKKIGKIFLYCSYLESLEFQGDLLNDDLYFLGHCFNLRIISFPNVQKLKICDLNIFDSDFRLFIQAGSKFELSSSF</sequence>
<dbReference type="PANTHER" id="PTHR45661">
    <property type="entry name" value="SURFACE ANTIGEN"/>
    <property type="match status" value="1"/>
</dbReference>
<proteinExistence type="predicted"/>
<dbReference type="SUPFAM" id="SSF52058">
    <property type="entry name" value="L domain-like"/>
    <property type="match status" value="3"/>
</dbReference>
<gene>
    <name evidence="1" type="ORF">M9Y10_033227</name>
</gene>
<dbReference type="InterPro" id="IPR026906">
    <property type="entry name" value="LRR_5"/>
</dbReference>
<comment type="caution">
    <text evidence="1">The sequence shown here is derived from an EMBL/GenBank/DDBJ whole genome shotgun (WGS) entry which is preliminary data.</text>
</comment>
<dbReference type="InterPro" id="IPR053139">
    <property type="entry name" value="Surface_bspA-like"/>
</dbReference>